<protein>
    <recommendedName>
        <fullName evidence="1">VAN3-binding protein-like auxin canalisation domain-containing protein</fullName>
    </recommendedName>
</protein>
<evidence type="ECO:0000259" key="1">
    <source>
        <dbReference type="Pfam" id="PF05703"/>
    </source>
</evidence>
<sequence length="142" mass="15051">MDYMRAAQNFGGGGGRQLPESPRQAMEFLSRSWRISAMERKALAAALATSLLPKGAASFAANSSTTSTCSTTATACSNAVLAAHENMKPIREEEVKVEDSAKLISGNTFFFASSATSQLLLECIIAQTAWQEVSPLTGKVIS</sequence>
<organism evidence="2 3">
    <name type="scientific">Cinchona calisaya</name>
    <dbReference type="NCBI Taxonomy" id="153742"/>
    <lineage>
        <taxon>Eukaryota</taxon>
        <taxon>Viridiplantae</taxon>
        <taxon>Streptophyta</taxon>
        <taxon>Embryophyta</taxon>
        <taxon>Tracheophyta</taxon>
        <taxon>Spermatophyta</taxon>
        <taxon>Magnoliopsida</taxon>
        <taxon>eudicotyledons</taxon>
        <taxon>Gunneridae</taxon>
        <taxon>Pentapetalae</taxon>
        <taxon>asterids</taxon>
        <taxon>lamiids</taxon>
        <taxon>Gentianales</taxon>
        <taxon>Rubiaceae</taxon>
        <taxon>Cinchonoideae</taxon>
        <taxon>Cinchoneae</taxon>
        <taxon>Cinchona</taxon>
    </lineage>
</organism>
<dbReference type="InterPro" id="IPR008546">
    <property type="entry name" value="VAN3-bd-like_auxin_canal"/>
</dbReference>
<proteinExistence type="predicted"/>
<dbReference type="Proteomes" id="UP001630127">
    <property type="component" value="Unassembled WGS sequence"/>
</dbReference>
<accession>A0ABD2ZET6</accession>
<keyword evidence="3" id="KW-1185">Reference proteome</keyword>
<name>A0ABD2ZET6_9GENT</name>
<dbReference type="EMBL" id="JBJUIK010000009">
    <property type="protein sequence ID" value="KAL3517609.1"/>
    <property type="molecule type" value="Genomic_DNA"/>
</dbReference>
<reference evidence="2 3" key="1">
    <citation type="submission" date="2024-11" db="EMBL/GenBank/DDBJ databases">
        <title>A near-complete genome assembly of Cinchona calisaya.</title>
        <authorList>
            <person name="Lian D.C."/>
            <person name="Zhao X.W."/>
            <person name="Wei L."/>
        </authorList>
    </citation>
    <scope>NUCLEOTIDE SEQUENCE [LARGE SCALE GENOMIC DNA]</scope>
    <source>
        <tissue evidence="2">Nenye</tissue>
    </source>
</reference>
<comment type="caution">
    <text evidence="2">The sequence shown here is derived from an EMBL/GenBank/DDBJ whole genome shotgun (WGS) entry which is preliminary data.</text>
</comment>
<gene>
    <name evidence="2" type="ORF">ACH5RR_020198</name>
</gene>
<dbReference type="Pfam" id="PF05703">
    <property type="entry name" value="Auxin_canalis"/>
    <property type="match status" value="1"/>
</dbReference>
<feature type="domain" description="VAN3-binding protein-like auxin canalisation" evidence="1">
    <location>
        <begin position="19"/>
        <end position="138"/>
    </location>
</feature>
<evidence type="ECO:0000313" key="2">
    <source>
        <dbReference type="EMBL" id="KAL3517609.1"/>
    </source>
</evidence>
<evidence type="ECO:0000313" key="3">
    <source>
        <dbReference type="Proteomes" id="UP001630127"/>
    </source>
</evidence>
<dbReference type="AlphaFoldDB" id="A0ABD2ZET6"/>